<dbReference type="STRING" id="490829.SAMN05421850_103231"/>
<feature type="domain" description="DUF1330" evidence="2">
    <location>
        <begin position="271"/>
        <end position="363"/>
    </location>
</feature>
<keyword evidence="1" id="KW-0732">Signal</keyword>
<feature type="chain" id="PRO_5011701396" evidence="1">
    <location>
        <begin position="29"/>
        <end position="365"/>
    </location>
</feature>
<accession>A0A1G8L9S1</accession>
<dbReference type="PANTHER" id="PTHR41521">
    <property type="match status" value="1"/>
</dbReference>
<gene>
    <name evidence="3" type="ORF">SAMN05421850_103231</name>
</gene>
<dbReference type="AlphaFoldDB" id="A0A1G8L9S1"/>
<evidence type="ECO:0000313" key="4">
    <source>
        <dbReference type="Proteomes" id="UP000199340"/>
    </source>
</evidence>
<proteinExistence type="predicted"/>
<keyword evidence="4" id="KW-1185">Reference proteome</keyword>
<dbReference type="SUPFAM" id="SSF54909">
    <property type="entry name" value="Dimeric alpha+beta barrel"/>
    <property type="match status" value="1"/>
</dbReference>
<dbReference type="Pfam" id="PF07045">
    <property type="entry name" value="DUF1330"/>
    <property type="match status" value="1"/>
</dbReference>
<organism evidence="3 4">
    <name type="scientific">Lutimaribacter saemankumensis</name>
    <dbReference type="NCBI Taxonomy" id="490829"/>
    <lineage>
        <taxon>Bacteria</taxon>
        <taxon>Pseudomonadati</taxon>
        <taxon>Pseudomonadota</taxon>
        <taxon>Alphaproteobacteria</taxon>
        <taxon>Rhodobacterales</taxon>
        <taxon>Roseobacteraceae</taxon>
        <taxon>Lutimaribacter</taxon>
    </lineage>
</organism>
<dbReference type="InterPro" id="IPR011008">
    <property type="entry name" value="Dimeric_a/b-barrel"/>
</dbReference>
<dbReference type="Gene3D" id="3.30.70.100">
    <property type="match status" value="1"/>
</dbReference>
<dbReference type="PANTHER" id="PTHR41521:SF4">
    <property type="entry name" value="BLR0684 PROTEIN"/>
    <property type="match status" value="1"/>
</dbReference>
<reference evidence="3 4" key="1">
    <citation type="submission" date="2016-10" db="EMBL/GenBank/DDBJ databases">
        <authorList>
            <person name="de Groot N.N."/>
        </authorList>
    </citation>
    <scope>NUCLEOTIDE SEQUENCE [LARGE SCALE GENOMIC DNA]</scope>
    <source>
        <strain evidence="3 4">DSM 28010</strain>
    </source>
</reference>
<dbReference type="Proteomes" id="UP000199340">
    <property type="component" value="Unassembled WGS sequence"/>
</dbReference>
<dbReference type="InterPro" id="IPR010753">
    <property type="entry name" value="DUF1330"/>
</dbReference>
<evidence type="ECO:0000256" key="1">
    <source>
        <dbReference type="SAM" id="SignalP"/>
    </source>
</evidence>
<protein>
    <submittedName>
        <fullName evidence="3">Uncharacterized conserved protein, DUF1330 family</fullName>
    </submittedName>
</protein>
<evidence type="ECO:0000259" key="2">
    <source>
        <dbReference type="Pfam" id="PF07045"/>
    </source>
</evidence>
<sequence>MWSDFGGAVTRSVLAGMCLALCAASSQAEPLRVVPYDRLAAELDGRIGFDALPRRPEPGLSLDHPLPVDGAWVGAAFAGQAGVVRQPGDGARHDGIGDARADAPLRLVGQGPGQGLAFAHHRGFGSVAVFPLGPDGFGRISGRGEGALAVLFAQDQRAVGLRIHSDYPDPLGSRQTAAGDVEILMMARDGRMIGRHAVRLGPGITEIGLERSDGQPGIAGFVLLNTDPGGIAVDDILFARAALLGAAPRLTAPGQARRISTGKERETAMTKGYWVAHVQVDDPEIYEEYKRANAAPFAEFGARFIVRGGEQQVREGEARGRTVVIEFPTYEAALACFDSPAYQQAKAIRDPISSADMVIVKGYDG</sequence>
<name>A0A1G8L9S1_9RHOB</name>
<dbReference type="EMBL" id="FNEB01000003">
    <property type="protein sequence ID" value="SDI52382.1"/>
    <property type="molecule type" value="Genomic_DNA"/>
</dbReference>
<feature type="signal peptide" evidence="1">
    <location>
        <begin position="1"/>
        <end position="28"/>
    </location>
</feature>
<evidence type="ECO:0000313" key="3">
    <source>
        <dbReference type="EMBL" id="SDI52382.1"/>
    </source>
</evidence>